<proteinExistence type="predicted"/>
<name>A0A1C3RIL4_9PROT</name>
<evidence type="ECO:0000313" key="2">
    <source>
        <dbReference type="EMBL" id="SCA57127.1"/>
    </source>
</evidence>
<reference evidence="2 3" key="1">
    <citation type="submission" date="2016-07" db="EMBL/GenBank/DDBJ databases">
        <authorList>
            <person name="Lefevre C.T."/>
        </authorList>
    </citation>
    <scope>NUCLEOTIDE SEQUENCE [LARGE SCALE GENOMIC DNA]</scope>
    <source>
        <strain evidence="2">PR1</strain>
    </source>
</reference>
<keyword evidence="3" id="KW-1185">Reference proteome</keyword>
<organism evidence="2 3">
    <name type="scientific">Candidatus Terasakiella magnetica</name>
    <dbReference type="NCBI Taxonomy" id="1867952"/>
    <lineage>
        <taxon>Bacteria</taxon>
        <taxon>Pseudomonadati</taxon>
        <taxon>Pseudomonadota</taxon>
        <taxon>Alphaproteobacteria</taxon>
        <taxon>Rhodospirillales</taxon>
        <taxon>Terasakiellaceae</taxon>
        <taxon>Terasakiella</taxon>
    </lineage>
</organism>
<feature type="region of interest" description="Disordered" evidence="1">
    <location>
        <begin position="1"/>
        <end position="26"/>
    </location>
</feature>
<dbReference type="Proteomes" id="UP000231658">
    <property type="component" value="Unassembled WGS sequence"/>
</dbReference>
<dbReference type="AlphaFoldDB" id="A0A1C3RIL4"/>
<dbReference type="EMBL" id="FLYE01000034">
    <property type="protein sequence ID" value="SCA57127.1"/>
    <property type="molecule type" value="Genomic_DNA"/>
</dbReference>
<dbReference type="STRING" id="1867952.MTBPR1_40150"/>
<accession>A0A1C3RIL4</accession>
<evidence type="ECO:0000313" key="3">
    <source>
        <dbReference type="Proteomes" id="UP000231658"/>
    </source>
</evidence>
<protein>
    <submittedName>
        <fullName evidence="2">Uncharacterized protein</fullName>
    </submittedName>
</protein>
<evidence type="ECO:0000256" key="1">
    <source>
        <dbReference type="SAM" id="MobiDB-lite"/>
    </source>
</evidence>
<gene>
    <name evidence="2" type="ORF">MTBPR1_40150</name>
</gene>
<sequence>MAESLRVCKQPLEPDPGRSGVGMDAISPNCLSPGSPYVLFLGDP</sequence>